<protein>
    <submittedName>
        <fullName evidence="1">Uncharacterized protein</fullName>
    </submittedName>
</protein>
<reference evidence="2" key="1">
    <citation type="journal article" date="2023" name="Nat. Plants">
        <title>Single-cell RNA sequencing provides a high-resolution roadmap for understanding the multicellular compartmentation of specialized metabolism.</title>
        <authorList>
            <person name="Sun S."/>
            <person name="Shen X."/>
            <person name="Li Y."/>
            <person name="Li Y."/>
            <person name="Wang S."/>
            <person name="Li R."/>
            <person name="Zhang H."/>
            <person name="Shen G."/>
            <person name="Guo B."/>
            <person name="Wei J."/>
            <person name="Xu J."/>
            <person name="St-Pierre B."/>
            <person name="Chen S."/>
            <person name="Sun C."/>
        </authorList>
    </citation>
    <scope>NUCLEOTIDE SEQUENCE [LARGE SCALE GENOMIC DNA]</scope>
</reference>
<comment type="caution">
    <text evidence="1">The sequence shown here is derived from an EMBL/GenBank/DDBJ whole genome shotgun (WGS) entry which is preliminary data.</text>
</comment>
<dbReference type="Proteomes" id="UP001060085">
    <property type="component" value="Linkage Group LG02"/>
</dbReference>
<dbReference type="EMBL" id="CM044702">
    <property type="protein sequence ID" value="KAI5679271.1"/>
    <property type="molecule type" value="Genomic_DNA"/>
</dbReference>
<organism evidence="1 2">
    <name type="scientific">Catharanthus roseus</name>
    <name type="common">Madagascar periwinkle</name>
    <name type="synonym">Vinca rosea</name>
    <dbReference type="NCBI Taxonomy" id="4058"/>
    <lineage>
        <taxon>Eukaryota</taxon>
        <taxon>Viridiplantae</taxon>
        <taxon>Streptophyta</taxon>
        <taxon>Embryophyta</taxon>
        <taxon>Tracheophyta</taxon>
        <taxon>Spermatophyta</taxon>
        <taxon>Magnoliopsida</taxon>
        <taxon>eudicotyledons</taxon>
        <taxon>Gunneridae</taxon>
        <taxon>Pentapetalae</taxon>
        <taxon>asterids</taxon>
        <taxon>lamiids</taxon>
        <taxon>Gentianales</taxon>
        <taxon>Apocynaceae</taxon>
        <taxon>Rauvolfioideae</taxon>
        <taxon>Vinceae</taxon>
        <taxon>Catharanthinae</taxon>
        <taxon>Catharanthus</taxon>
    </lineage>
</organism>
<name>A0ACC0C3A0_CATRO</name>
<evidence type="ECO:0000313" key="1">
    <source>
        <dbReference type="EMBL" id="KAI5679271.1"/>
    </source>
</evidence>
<sequence length="258" mass="29538">MLQFCSVNLPNSPSPTPFLSKKLASIGFNHSPAAVRLNSPKGYYKEQIFRTNAKCIHSSNKWENSNRPSERPIQSLNVTEKVHCLASEFRSLPEPIDRVKRLLHYATLLPPFDESARVQENRVTGCTTMVWLDAKMDNNRLMRFKVDSDSEITKGFSSCLIWLFDGAIPEEILSVKNDDLLEMNVGFPSRSNSRVNTWNNILFTMQKRTQNLIEEKNRELPLNDFPPLFIRPDDPMNANGSCKEAQVIFPQNQTCNRC</sequence>
<evidence type="ECO:0000313" key="2">
    <source>
        <dbReference type="Proteomes" id="UP001060085"/>
    </source>
</evidence>
<gene>
    <name evidence="1" type="ORF">M9H77_10221</name>
</gene>
<proteinExistence type="predicted"/>
<keyword evidence="2" id="KW-1185">Reference proteome</keyword>
<accession>A0ACC0C3A0</accession>